<dbReference type="Proteomes" id="UP000694388">
    <property type="component" value="Unplaced"/>
</dbReference>
<keyword evidence="4" id="KW-0732">Signal</keyword>
<evidence type="ECO:0000256" key="4">
    <source>
        <dbReference type="ARBA" id="ARBA00022729"/>
    </source>
</evidence>
<dbReference type="Ensembl" id="ENSEBUT00000004380.1">
    <property type="protein sequence ID" value="ENSEBUP00000003973.1"/>
    <property type="gene ID" value="ENSEBUG00000002797.1"/>
</dbReference>
<evidence type="ECO:0000256" key="1">
    <source>
        <dbReference type="ARBA" id="ARBA00004651"/>
    </source>
</evidence>
<keyword evidence="6" id="KW-0297">G-protein coupled receptor</keyword>
<keyword evidence="7 11" id="KW-0472">Membrane</keyword>
<keyword evidence="3 11" id="KW-0812">Transmembrane</keyword>
<feature type="transmembrane region" description="Helical" evidence="11">
    <location>
        <begin position="482"/>
        <end position="506"/>
    </location>
</feature>
<evidence type="ECO:0000256" key="10">
    <source>
        <dbReference type="ARBA" id="ARBA00023224"/>
    </source>
</evidence>
<evidence type="ECO:0000256" key="11">
    <source>
        <dbReference type="SAM" id="Phobius"/>
    </source>
</evidence>
<dbReference type="AlphaFoldDB" id="A0A8C4PXM9"/>
<evidence type="ECO:0000259" key="12">
    <source>
        <dbReference type="PROSITE" id="PS50259"/>
    </source>
</evidence>
<dbReference type="FunFam" id="2.10.50.30:FF:000004">
    <property type="entry name" value="Taste receptor type 1 member 3-like protein"/>
    <property type="match status" value="1"/>
</dbReference>
<reference evidence="13" key="2">
    <citation type="submission" date="2025-09" db="UniProtKB">
        <authorList>
            <consortium name="Ensembl"/>
        </authorList>
    </citation>
    <scope>IDENTIFICATION</scope>
</reference>
<dbReference type="PRINTS" id="PR00248">
    <property type="entry name" value="GPCRMGR"/>
</dbReference>
<dbReference type="InterPro" id="IPR011500">
    <property type="entry name" value="GPCR_3_9-Cys_dom"/>
</dbReference>
<feature type="transmembrane region" description="Helical" evidence="11">
    <location>
        <begin position="698"/>
        <end position="721"/>
    </location>
</feature>
<feature type="transmembrane region" description="Helical" evidence="11">
    <location>
        <begin position="631"/>
        <end position="652"/>
    </location>
</feature>
<keyword evidence="2" id="KW-1003">Cell membrane</keyword>
<dbReference type="InterPro" id="IPR017979">
    <property type="entry name" value="GPCR_3_CS"/>
</dbReference>
<feature type="transmembrane region" description="Helical" evidence="11">
    <location>
        <begin position="664"/>
        <end position="686"/>
    </location>
</feature>
<keyword evidence="14" id="KW-1185">Reference proteome</keyword>
<evidence type="ECO:0000313" key="14">
    <source>
        <dbReference type="Proteomes" id="UP000694388"/>
    </source>
</evidence>
<dbReference type="PROSITE" id="PS50259">
    <property type="entry name" value="G_PROTEIN_RECEP_F3_4"/>
    <property type="match status" value="1"/>
</dbReference>
<dbReference type="InterPro" id="IPR001828">
    <property type="entry name" value="ANF_lig-bd_rcpt"/>
</dbReference>
<keyword evidence="5 11" id="KW-1133">Transmembrane helix</keyword>
<accession>A0A8C4PXM9</accession>
<sequence>MKLCVLFAINEVYKNSDLLPNTTLGYIIYDSCKYITKALRGTLNFLSEGFPSKKMTKGTCTPHVVIAPSTSSIAVPYAASCKCLSDKKMFPFFLRTIPSDDYQATAIAHLVRHFQWVYVGVVAIDDAYGKSAVAQFLAEAEQHGLCVAFNELLHHDHNDENLRNIGEVVSTCEDIGSPPPTTPILPLVFSGNIISFWVESHLSLPSQALVTPSDYPPPFHVISHISFRDFLINIKPTISEKPSIKNLHDDFWNAYVIRFWEEMFNCTFNMKKEKETVCTGKEKLDEVSTPFIDVSKLQYSYNVYIAVYAVAHAIQDIKTCKGEQVNNSVVCFLFSLQLLFYLRKVRFVNNMGNTVYFDRNGDPPAIYELFNKHLGLVEGLSCCSLSTSISKLLKRIFPIFITDECSLQQPHSVCSQSCLPGTRKMERKAEPFCCFDCIHCMINLFIADSTECHKCMQYYWSTEMRDGCVSMPEVFLAFSDPLALALLACVLLGNVLIMAIGLQMFLHRNLPFMKDTDLTVWLPLLLSISFCLMSSLSFMGQPKTIGLHVMFMKLHKKIISIIKQTIVFADSLSSDALLSWLAEQKGLCSTFSLPQMVLCIAWVLTASTKTAKDEISIPGSLILECARTSTVWLSCSLSYLGLMMFLSLYLALNAHKILTDSSELRFITFTILFCFLVCIAIVPAYNSIHGKMAVALKVVAVTITAYGILGCIFLPKCYMIFCEIKIHSRKIVFT</sequence>
<dbReference type="Pfam" id="PF01094">
    <property type="entry name" value="ANF_receptor"/>
    <property type="match status" value="2"/>
</dbReference>
<dbReference type="InterPro" id="IPR000068">
    <property type="entry name" value="GPCR_3_Ca_sens_rcpt-rel"/>
</dbReference>
<evidence type="ECO:0000256" key="2">
    <source>
        <dbReference type="ARBA" id="ARBA00022475"/>
    </source>
</evidence>
<dbReference type="Gene3D" id="2.10.50.30">
    <property type="entry name" value="GPCR, family 3, nine cysteines domain"/>
    <property type="match status" value="1"/>
</dbReference>
<evidence type="ECO:0000256" key="3">
    <source>
        <dbReference type="ARBA" id="ARBA00022692"/>
    </source>
</evidence>
<dbReference type="GO" id="GO:0004930">
    <property type="term" value="F:G protein-coupled receptor activity"/>
    <property type="evidence" value="ECO:0007669"/>
    <property type="project" value="UniProtKB-KW"/>
</dbReference>
<dbReference type="GO" id="GO:0005886">
    <property type="term" value="C:plasma membrane"/>
    <property type="evidence" value="ECO:0007669"/>
    <property type="project" value="UniProtKB-SubCell"/>
</dbReference>
<feature type="domain" description="G-protein coupled receptors family 3 profile" evidence="12">
    <location>
        <begin position="482"/>
        <end position="721"/>
    </location>
</feature>
<reference evidence="13" key="1">
    <citation type="submission" date="2025-08" db="UniProtKB">
        <authorList>
            <consortium name="Ensembl"/>
        </authorList>
    </citation>
    <scope>IDENTIFICATION</scope>
</reference>
<evidence type="ECO:0000256" key="5">
    <source>
        <dbReference type="ARBA" id="ARBA00022989"/>
    </source>
</evidence>
<dbReference type="SUPFAM" id="SSF53822">
    <property type="entry name" value="Periplasmic binding protein-like I"/>
    <property type="match status" value="1"/>
</dbReference>
<dbReference type="GeneTree" id="ENSGT01150000286997"/>
<organism evidence="13 14">
    <name type="scientific">Eptatretus burgeri</name>
    <name type="common">Inshore hagfish</name>
    <dbReference type="NCBI Taxonomy" id="7764"/>
    <lineage>
        <taxon>Eukaryota</taxon>
        <taxon>Metazoa</taxon>
        <taxon>Chordata</taxon>
        <taxon>Craniata</taxon>
        <taxon>Vertebrata</taxon>
        <taxon>Cyclostomata</taxon>
        <taxon>Myxini</taxon>
        <taxon>Myxiniformes</taxon>
        <taxon>Myxinidae</taxon>
        <taxon>Eptatretinae</taxon>
        <taxon>Eptatretus</taxon>
    </lineage>
</organism>
<dbReference type="PROSITE" id="PS00980">
    <property type="entry name" value="G_PROTEIN_RECEP_F3_2"/>
    <property type="match status" value="1"/>
</dbReference>
<dbReference type="InterPro" id="IPR000337">
    <property type="entry name" value="GPCR_3"/>
</dbReference>
<dbReference type="InterPro" id="IPR017978">
    <property type="entry name" value="GPCR_3_C"/>
</dbReference>
<comment type="subcellular location">
    <subcellularLocation>
        <location evidence="1">Cell membrane</location>
        <topology evidence="1">Multi-pass membrane protein</topology>
    </subcellularLocation>
</comment>
<dbReference type="InterPro" id="IPR038550">
    <property type="entry name" value="GPCR_3_9-Cys_sf"/>
</dbReference>
<keyword evidence="10" id="KW-0807">Transducer</keyword>
<dbReference type="PANTHER" id="PTHR24061">
    <property type="entry name" value="CALCIUM-SENSING RECEPTOR-RELATED"/>
    <property type="match status" value="1"/>
</dbReference>
<protein>
    <recommendedName>
        <fullName evidence="12">G-protein coupled receptors family 3 profile domain-containing protein</fullName>
    </recommendedName>
</protein>
<dbReference type="Gene3D" id="3.40.50.2300">
    <property type="match status" value="3"/>
</dbReference>
<evidence type="ECO:0000313" key="13">
    <source>
        <dbReference type="Ensembl" id="ENSEBUP00000003973.1"/>
    </source>
</evidence>
<evidence type="ECO:0000256" key="7">
    <source>
        <dbReference type="ARBA" id="ARBA00023136"/>
    </source>
</evidence>
<feature type="transmembrane region" description="Helical" evidence="11">
    <location>
        <begin position="518"/>
        <end position="540"/>
    </location>
</feature>
<keyword evidence="8" id="KW-0675">Receptor</keyword>
<keyword evidence="9" id="KW-0325">Glycoprotein</keyword>
<dbReference type="Pfam" id="PF07562">
    <property type="entry name" value="NCD3G"/>
    <property type="match status" value="1"/>
</dbReference>
<evidence type="ECO:0000256" key="8">
    <source>
        <dbReference type="ARBA" id="ARBA00023170"/>
    </source>
</evidence>
<evidence type="ECO:0000256" key="9">
    <source>
        <dbReference type="ARBA" id="ARBA00023180"/>
    </source>
</evidence>
<evidence type="ECO:0000256" key="6">
    <source>
        <dbReference type="ARBA" id="ARBA00023040"/>
    </source>
</evidence>
<proteinExistence type="predicted"/>
<dbReference type="Pfam" id="PF00003">
    <property type="entry name" value="7tm_3"/>
    <property type="match status" value="1"/>
</dbReference>
<name>A0A8C4PXM9_EPTBU</name>
<dbReference type="PANTHER" id="PTHR24061:SF422">
    <property type="entry name" value="G-PROTEIN COUPLED RECEPTORS FAMILY 3 PROFILE DOMAIN-CONTAINING PROTEIN"/>
    <property type="match status" value="1"/>
</dbReference>
<dbReference type="InterPro" id="IPR028082">
    <property type="entry name" value="Peripla_BP_I"/>
</dbReference>